<feature type="domain" description="EamA" evidence="6">
    <location>
        <begin position="140"/>
        <end position="277"/>
    </location>
</feature>
<accession>A0ABX2T738</accession>
<keyword evidence="3 5" id="KW-1133">Transmembrane helix</keyword>
<gene>
    <name evidence="7" type="ORF">HND93_04835</name>
</gene>
<comment type="subcellular location">
    <subcellularLocation>
        <location evidence="1">Membrane</location>
        <topology evidence="1">Multi-pass membrane protein</topology>
    </subcellularLocation>
</comment>
<evidence type="ECO:0000256" key="2">
    <source>
        <dbReference type="ARBA" id="ARBA00022692"/>
    </source>
</evidence>
<dbReference type="InterPro" id="IPR037185">
    <property type="entry name" value="EmrE-like"/>
</dbReference>
<dbReference type="Proteomes" id="UP000584642">
    <property type="component" value="Unassembled WGS sequence"/>
</dbReference>
<proteinExistence type="predicted"/>
<organism evidence="7 8">
    <name type="scientific">Azospirillum oleiclasticum</name>
    <dbReference type="NCBI Taxonomy" id="2735135"/>
    <lineage>
        <taxon>Bacteria</taxon>
        <taxon>Pseudomonadati</taxon>
        <taxon>Pseudomonadota</taxon>
        <taxon>Alphaproteobacteria</taxon>
        <taxon>Rhodospirillales</taxon>
        <taxon>Azospirillaceae</taxon>
        <taxon>Azospirillum</taxon>
    </lineage>
</organism>
<feature type="domain" description="EamA" evidence="6">
    <location>
        <begin position="6"/>
        <end position="130"/>
    </location>
</feature>
<evidence type="ECO:0000256" key="1">
    <source>
        <dbReference type="ARBA" id="ARBA00004141"/>
    </source>
</evidence>
<feature type="transmembrane region" description="Helical" evidence="5">
    <location>
        <begin position="201"/>
        <end position="223"/>
    </location>
</feature>
<dbReference type="SUPFAM" id="SSF103481">
    <property type="entry name" value="Multidrug resistance efflux transporter EmrE"/>
    <property type="match status" value="2"/>
</dbReference>
<keyword evidence="2 5" id="KW-0812">Transmembrane</keyword>
<dbReference type="PANTHER" id="PTHR32322">
    <property type="entry name" value="INNER MEMBRANE TRANSPORTER"/>
    <property type="match status" value="1"/>
</dbReference>
<sequence length="292" mass="31049">MTAKDALLALLVVGLWGFNFVAAKVSLQDFPPLFLTCVRFCLVAAVLFPFLRVPREKLPGIALLSVILGSIHFPMMFTGIGGVDAATASVVAQLQVPFSSLLAAVFFKDRLGWRRAAGMGIAFAGVALIAGEPRMSGSLWPLTLIVAASFAFACASMQIKRIGVIDGYTLNAWLALLAAPQLFVLSLLVEEGQWHALTHATASGWTALVYTALASTIVAYGIWYRLLRVYDVNQVVPSMLLVPVFGVLSGVLILDDPFTLTLAVGGFLTVAGVGVIVLRRPGTVSDKVSNPT</sequence>
<dbReference type="PANTHER" id="PTHR32322:SF9">
    <property type="entry name" value="AMINO-ACID METABOLITE EFFLUX PUMP-RELATED"/>
    <property type="match status" value="1"/>
</dbReference>
<evidence type="ECO:0000256" key="3">
    <source>
        <dbReference type="ARBA" id="ARBA00022989"/>
    </source>
</evidence>
<dbReference type="RefSeq" id="WP_180280714.1">
    <property type="nucleotide sequence ID" value="NZ_JABFDB010000001.1"/>
</dbReference>
<evidence type="ECO:0000256" key="5">
    <source>
        <dbReference type="SAM" id="Phobius"/>
    </source>
</evidence>
<evidence type="ECO:0000313" key="8">
    <source>
        <dbReference type="Proteomes" id="UP000584642"/>
    </source>
</evidence>
<dbReference type="InterPro" id="IPR050638">
    <property type="entry name" value="AA-Vitamin_Transporters"/>
</dbReference>
<feature type="transmembrane region" description="Helical" evidence="5">
    <location>
        <begin position="260"/>
        <end position="278"/>
    </location>
</feature>
<keyword evidence="8" id="KW-1185">Reference proteome</keyword>
<dbReference type="EMBL" id="JABFDB010000001">
    <property type="protein sequence ID" value="NYZ19028.1"/>
    <property type="molecule type" value="Genomic_DNA"/>
</dbReference>
<evidence type="ECO:0000259" key="6">
    <source>
        <dbReference type="Pfam" id="PF00892"/>
    </source>
</evidence>
<keyword evidence="4 5" id="KW-0472">Membrane</keyword>
<name>A0ABX2T738_9PROT</name>
<evidence type="ECO:0000313" key="7">
    <source>
        <dbReference type="EMBL" id="NYZ19028.1"/>
    </source>
</evidence>
<dbReference type="InterPro" id="IPR000620">
    <property type="entry name" value="EamA_dom"/>
</dbReference>
<dbReference type="Pfam" id="PF00892">
    <property type="entry name" value="EamA"/>
    <property type="match status" value="2"/>
</dbReference>
<feature type="transmembrane region" description="Helical" evidence="5">
    <location>
        <begin position="235"/>
        <end position="254"/>
    </location>
</feature>
<feature type="transmembrane region" description="Helical" evidence="5">
    <location>
        <begin position="137"/>
        <end position="156"/>
    </location>
</feature>
<feature type="transmembrane region" description="Helical" evidence="5">
    <location>
        <begin position="168"/>
        <end position="189"/>
    </location>
</feature>
<protein>
    <submittedName>
        <fullName evidence="7">EamA family transporter</fullName>
    </submittedName>
</protein>
<reference evidence="7 8" key="1">
    <citation type="submission" date="2020-05" db="EMBL/GenBank/DDBJ databases">
        <title>Azospirillum oleiclasticum sp. nov, a nitrogen-fixing and heavy crude oil-emulsifying bacterium isolated from the crude oil of Yumen Oilfield.</title>
        <authorList>
            <person name="Wu D."/>
            <person name="Cai M."/>
            <person name="Zhang X."/>
        </authorList>
    </citation>
    <scope>NUCLEOTIDE SEQUENCE [LARGE SCALE GENOMIC DNA]</scope>
    <source>
        <strain evidence="7 8">ROY-1-1-2</strain>
    </source>
</reference>
<feature type="transmembrane region" description="Helical" evidence="5">
    <location>
        <begin position="33"/>
        <end position="51"/>
    </location>
</feature>
<feature type="transmembrane region" description="Helical" evidence="5">
    <location>
        <begin position="113"/>
        <end position="131"/>
    </location>
</feature>
<feature type="transmembrane region" description="Helical" evidence="5">
    <location>
        <begin position="58"/>
        <end position="80"/>
    </location>
</feature>
<evidence type="ECO:0000256" key="4">
    <source>
        <dbReference type="ARBA" id="ARBA00023136"/>
    </source>
</evidence>
<comment type="caution">
    <text evidence="7">The sequence shown here is derived from an EMBL/GenBank/DDBJ whole genome shotgun (WGS) entry which is preliminary data.</text>
</comment>
<feature type="transmembrane region" description="Helical" evidence="5">
    <location>
        <begin position="86"/>
        <end position="106"/>
    </location>
</feature>